<name>A0A286GZY7_9PROT</name>
<keyword evidence="2" id="KW-1185">Reference proteome</keyword>
<dbReference type="OrthoDB" id="9797300at2"/>
<dbReference type="Proteomes" id="UP000219621">
    <property type="component" value="Unassembled WGS sequence"/>
</dbReference>
<accession>A0A286GZY7</accession>
<dbReference type="AlphaFoldDB" id="A0A286GZY7"/>
<dbReference type="Pfam" id="PF06074">
    <property type="entry name" value="Portal_Mu"/>
    <property type="match status" value="1"/>
</dbReference>
<dbReference type="InterPro" id="IPR009279">
    <property type="entry name" value="Portal_Mu"/>
</dbReference>
<organism evidence="1 2">
    <name type="scientific">Caenispirillum bisanense</name>
    <dbReference type="NCBI Taxonomy" id="414052"/>
    <lineage>
        <taxon>Bacteria</taxon>
        <taxon>Pseudomonadati</taxon>
        <taxon>Pseudomonadota</taxon>
        <taxon>Alphaproteobacteria</taxon>
        <taxon>Rhodospirillales</taxon>
        <taxon>Novispirillaceae</taxon>
        <taxon>Caenispirillum</taxon>
    </lineage>
</organism>
<reference evidence="1 2" key="1">
    <citation type="submission" date="2017-09" db="EMBL/GenBank/DDBJ databases">
        <authorList>
            <person name="Ehlers B."/>
            <person name="Leendertz F.H."/>
        </authorList>
    </citation>
    <scope>NUCLEOTIDE SEQUENCE [LARGE SCALE GENOMIC DNA]</scope>
    <source>
        <strain evidence="1 2">USBA 140</strain>
    </source>
</reference>
<dbReference type="EMBL" id="OCNJ01000013">
    <property type="protein sequence ID" value="SOE00659.1"/>
    <property type="molecule type" value="Genomic_DNA"/>
</dbReference>
<evidence type="ECO:0000313" key="1">
    <source>
        <dbReference type="EMBL" id="SOE00659.1"/>
    </source>
</evidence>
<dbReference type="RefSeq" id="WP_097281312.1">
    <property type="nucleotide sequence ID" value="NZ_OCNJ01000013.1"/>
</dbReference>
<sequence length="487" mass="53094">MGEKVVKPLLKEVAASRDVYLWDGYVGEIRGTPDPVLESIGGDLALYRGLLRDHQVKAVWQQRVQAMTAAEWVVEPGGDAAVDKEAADWLRDTLNGLRWDAVCAKMAHAQFFGFAVAELIYERDGGRIALADIRVRRQERFGFDRDGTLRLRRHLADWKGEPVPPAKFWVVKADGDNDDDPHGVGLGHHLWWPVFLKRNGARFWAIALEKFGMPTVLGHHPPGSPDSDVQALLSSLMAVHGSTAIALPEGFKAELLEAVRSSGGDHERWMRYWDGAIAKIVAGQTMTTDDGSSLAQAKVHQDTGDAIVKADADLLHQSFNVGPVRWLCGWNYPTAAPPRVWRQLEAEEDLTQRAQREAAVARMSGLRPTARHVAEVYGGEWEAQPAPVPPALGQTPAADAPAEFAEAPRDAVDDLVDQVETLAASVMDGLVAKVRALVFASDLESLDHLPARLLQLAPNLPTDQLAEILGQAMILAHLDGAAEAADA</sequence>
<gene>
    <name evidence="1" type="ORF">SAMN05421508_11386</name>
</gene>
<evidence type="ECO:0000313" key="2">
    <source>
        <dbReference type="Proteomes" id="UP000219621"/>
    </source>
</evidence>
<protein>
    <submittedName>
        <fullName evidence="1">Mu-like prophage protein gp29</fullName>
    </submittedName>
</protein>
<proteinExistence type="predicted"/>